<comment type="cofactor">
    <cofactor evidence="1">
        <name>[4Fe-4S] cluster</name>
        <dbReference type="ChEBI" id="CHEBI:49883"/>
    </cofactor>
</comment>
<organism evidence="9 10">
    <name type="scientific">Spartinivicinus poritis</name>
    <dbReference type="NCBI Taxonomy" id="2994640"/>
    <lineage>
        <taxon>Bacteria</taxon>
        <taxon>Pseudomonadati</taxon>
        <taxon>Pseudomonadota</taxon>
        <taxon>Gammaproteobacteria</taxon>
        <taxon>Oceanospirillales</taxon>
        <taxon>Zooshikellaceae</taxon>
        <taxon>Spartinivicinus</taxon>
    </lineage>
</organism>
<dbReference type="PANTHER" id="PTHR11228:SF7">
    <property type="entry name" value="PQQA PEPTIDE CYCLASE"/>
    <property type="match status" value="1"/>
</dbReference>
<name>A0ABT5U494_9GAMM</name>
<dbReference type="SFLD" id="SFLDG01067">
    <property type="entry name" value="SPASM/twitch_domain_containing"/>
    <property type="match status" value="1"/>
</dbReference>
<keyword evidence="6" id="KW-0411">Iron-sulfur</keyword>
<dbReference type="SMART" id="SM00729">
    <property type="entry name" value="Elp3"/>
    <property type="match status" value="1"/>
</dbReference>
<dbReference type="InterPro" id="IPR023885">
    <property type="entry name" value="4Fe4S-binding_SPASM_dom"/>
</dbReference>
<keyword evidence="5" id="KW-0408">Iron</keyword>
<evidence type="ECO:0000259" key="8">
    <source>
        <dbReference type="PROSITE" id="PS51918"/>
    </source>
</evidence>
<dbReference type="PANTHER" id="PTHR11228">
    <property type="entry name" value="RADICAL SAM DOMAIN PROTEIN"/>
    <property type="match status" value="1"/>
</dbReference>
<dbReference type="RefSeq" id="WP_274687499.1">
    <property type="nucleotide sequence ID" value="NZ_JAPMOU010000003.1"/>
</dbReference>
<dbReference type="InterPro" id="IPR034480">
    <property type="entry name" value="Heme_synthase-like"/>
</dbReference>
<proteinExistence type="predicted"/>
<dbReference type="PIRSF" id="PIRSF037420">
    <property type="entry name" value="PQQ_syn_pqqE"/>
    <property type="match status" value="1"/>
</dbReference>
<dbReference type="NCBIfam" id="TIGR04085">
    <property type="entry name" value="rSAM_more_4Fe4S"/>
    <property type="match status" value="1"/>
</dbReference>
<dbReference type="InterPro" id="IPR006638">
    <property type="entry name" value="Elp3/MiaA/NifB-like_rSAM"/>
</dbReference>
<protein>
    <submittedName>
        <fullName evidence="9">Heme d1 biosynthesis radical SAM protein NirJ</fullName>
    </submittedName>
</protein>
<dbReference type="SFLD" id="SFLDF00393">
    <property type="entry name" value="heme_D1_biosynthesis_(NirJ-lik"/>
    <property type="match status" value="1"/>
</dbReference>
<comment type="caution">
    <text evidence="9">The sequence shown here is derived from an EMBL/GenBank/DDBJ whole genome shotgun (WGS) entry which is preliminary data.</text>
</comment>
<dbReference type="InterPro" id="IPR013785">
    <property type="entry name" value="Aldolase_TIM"/>
</dbReference>
<dbReference type="Pfam" id="PF04055">
    <property type="entry name" value="Radical_SAM"/>
    <property type="match status" value="1"/>
</dbReference>
<dbReference type="InterPro" id="IPR007197">
    <property type="entry name" value="rSAM"/>
</dbReference>
<gene>
    <name evidence="9" type="primary">nirJ</name>
    <name evidence="9" type="ORF">ORQ98_04060</name>
</gene>
<keyword evidence="2" id="KW-0004">4Fe-4S</keyword>
<sequence length="392" mass="44338">MFRISQFMRCLTQESPPPFPSPPKAPVIIWNLTRRCNLTCRHCYSTSANTHFHSELTTTEAKQVMDDLRAANVSVLILSGGEPLLRSDIYELTAYARTLGFFIALSTNGTLINKSNIQQVANAQFNYVGISLDGLETTHDLFRQQIGSYQASLAAINYCKQANIKVGIRFTLTEQNAIELPQLLDLMEDLNVDKFYLSHLNYSGRGKRSVKLDASTQVTRNAVKLLFARSYQHLIEQRNTDFVTGNNDADGPFLLQWAKQHLATRSLKNTERKQKLKLLEQHLKQWGGNATGVHIANIDNMGNVHPDSYWWSYSLGNIKDKSFKKIWFNNNDQLLAGLREQPRKITGRCSHCQQFSICGGNTRTRAYALTGDVWGEDPGCYLNDNEIAVVQI</sequence>
<evidence type="ECO:0000256" key="5">
    <source>
        <dbReference type="ARBA" id="ARBA00023004"/>
    </source>
</evidence>
<feature type="domain" description="Radical SAM core" evidence="8">
    <location>
        <begin position="22"/>
        <end position="229"/>
    </location>
</feature>
<dbReference type="CDD" id="cd01335">
    <property type="entry name" value="Radical_SAM"/>
    <property type="match status" value="1"/>
</dbReference>
<accession>A0ABT5U494</accession>
<evidence type="ECO:0000256" key="1">
    <source>
        <dbReference type="ARBA" id="ARBA00001966"/>
    </source>
</evidence>
<dbReference type="EMBL" id="JAPMOU010000003">
    <property type="protein sequence ID" value="MDE1461132.1"/>
    <property type="molecule type" value="Genomic_DNA"/>
</dbReference>
<evidence type="ECO:0000313" key="10">
    <source>
        <dbReference type="Proteomes" id="UP001528823"/>
    </source>
</evidence>
<keyword evidence="10" id="KW-1185">Reference proteome</keyword>
<evidence type="ECO:0000256" key="4">
    <source>
        <dbReference type="ARBA" id="ARBA00022723"/>
    </source>
</evidence>
<dbReference type="PROSITE" id="PS51918">
    <property type="entry name" value="RADICAL_SAM"/>
    <property type="match status" value="1"/>
</dbReference>
<keyword evidence="4" id="KW-0479">Metal-binding</keyword>
<evidence type="ECO:0000313" key="9">
    <source>
        <dbReference type="EMBL" id="MDE1461132.1"/>
    </source>
</evidence>
<dbReference type="InterPro" id="IPR058240">
    <property type="entry name" value="rSAM_sf"/>
</dbReference>
<dbReference type="SFLD" id="SFLDG01385">
    <property type="entry name" value="heme_carboxy_lyase_like"/>
    <property type="match status" value="1"/>
</dbReference>
<dbReference type="InterPro" id="IPR017200">
    <property type="entry name" value="PqqE-like"/>
</dbReference>
<dbReference type="Pfam" id="PF13186">
    <property type="entry name" value="SPASM"/>
    <property type="match status" value="1"/>
</dbReference>
<dbReference type="Gene3D" id="3.20.20.70">
    <property type="entry name" value="Aldolase class I"/>
    <property type="match status" value="1"/>
</dbReference>
<dbReference type="CDD" id="cd21123">
    <property type="entry name" value="SPASM_MftC-like"/>
    <property type="match status" value="1"/>
</dbReference>
<keyword evidence="3" id="KW-0949">S-adenosyl-L-methionine</keyword>
<dbReference type="SFLD" id="SFLDG01386">
    <property type="entry name" value="main_SPASM_domain-containing"/>
    <property type="match status" value="1"/>
</dbReference>
<keyword evidence="7" id="KW-0456">Lyase</keyword>
<dbReference type="SFLD" id="SFLDS00029">
    <property type="entry name" value="Radical_SAM"/>
    <property type="match status" value="1"/>
</dbReference>
<evidence type="ECO:0000256" key="2">
    <source>
        <dbReference type="ARBA" id="ARBA00022485"/>
    </source>
</evidence>
<evidence type="ECO:0000256" key="7">
    <source>
        <dbReference type="ARBA" id="ARBA00023239"/>
    </source>
</evidence>
<dbReference type="Proteomes" id="UP001528823">
    <property type="component" value="Unassembled WGS sequence"/>
</dbReference>
<dbReference type="InterPro" id="IPR023992">
    <property type="entry name" value="HemeD1_Synth_NirJ"/>
</dbReference>
<dbReference type="NCBIfam" id="TIGR04051">
    <property type="entry name" value="rSAM_NirJ"/>
    <property type="match status" value="1"/>
</dbReference>
<dbReference type="InterPro" id="IPR050377">
    <property type="entry name" value="Radical_SAM_PqqE_MftC-like"/>
</dbReference>
<evidence type="ECO:0000256" key="6">
    <source>
        <dbReference type="ARBA" id="ARBA00023014"/>
    </source>
</evidence>
<reference evidence="9 10" key="1">
    <citation type="submission" date="2022-11" db="EMBL/GenBank/DDBJ databases">
        <title>Spartinivicinus poritis sp. nov., isolated from scleractinian coral Porites lutea.</title>
        <authorList>
            <person name="Zhang G."/>
            <person name="Cai L."/>
            <person name="Wei Q."/>
        </authorList>
    </citation>
    <scope>NUCLEOTIDE SEQUENCE [LARGE SCALE GENOMIC DNA]</scope>
    <source>
        <strain evidence="9 10">A2-2</strain>
    </source>
</reference>
<dbReference type="SUPFAM" id="SSF102114">
    <property type="entry name" value="Radical SAM enzymes"/>
    <property type="match status" value="1"/>
</dbReference>
<evidence type="ECO:0000256" key="3">
    <source>
        <dbReference type="ARBA" id="ARBA00022691"/>
    </source>
</evidence>